<dbReference type="Pfam" id="PF12014">
    <property type="entry name" value="Cyclin_D1_bind"/>
    <property type="match status" value="1"/>
</dbReference>
<dbReference type="InterPro" id="IPR002314">
    <property type="entry name" value="aa-tRNA-synt_IIb"/>
</dbReference>
<evidence type="ECO:0000313" key="10">
    <source>
        <dbReference type="EMBL" id="KAG5400858.1"/>
    </source>
</evidence>
<dbReference type="InterPro" id="IPR045864">
    <property type="entry name" value="aa-tRNA-synth_II/BPL/LPL"/>
</dbReference>
<dbReference type="InterPro" id="IPR040275">
    <property type="entry name" value="At5g39450-like"/>
</dbReference>
<evidence type="ECO:0000259" key="8">
    <source>
        <dbReference type="PROSITE" id="PS50181"/>
    </source>
</evidence>
<dbReference type="InterPro" id="IPR006195">
    <property type="entry name" value="aa-tRNA-synth_II"/>
</dbReference>
<organism evidence="10 11">
    <name type="scientific">Brassica rapa subsp. trilocularis</name>
    <dbReference type="NCBI Taxonomy" id="1813537"/>
    <lineage>
        <taxon>Eukaryota</taxon>
        <taxon>Viridiplantae</taxon>
        <taxon>Streptophyta</taxon>
        <taxon>Embryophyta</taxon>
        <taxon>Tracheophyta</taxon>
        <taxon>Spermatophyta</taxon>
        <taxon>Magnoliopsida</taxon>
        <taxon>eudicotyledons</taxon>
        <taxon>Gunneridae</taxon>
        <taxon>Pentapetalae</taxon>
        <taxon>rosids</taxon>
        <taxon>malvids</taxon>
        <taxon>Brassicales</taxon>
        <taxon>Brassicaceae</taxon>
        <taxon>Brassiceae</taxon>
        <taxon>Brassica</taxon>
    </lineage>
</organism>
<dbReference type="SUPFAM" id="SSF55681">
    <property type="entry name" value="Class II aaRS and biotin synthetases"/>
    <property type="match status" value="1"/>
</dbReference>
<evidence type="ECO:0000256" key="7">
    <source>
        <dbReference type="ARBA" id="ARBA00047671"/>
    </source>
</evidence>
<dbReference type="PANTHER" id="PTHR31370">
    <property type="entry name" value="F-BOX PROTEIN FAMILY-LIKE"/>
    <property type="match status" value="1"/>
</dbReference>
<evidence type="ECO:0000256" key="4">
    <source>
        <dbReference type="ARBA" id="ARBA00022840"/>
    </source>
</evidence>
<dbReference type="Gene3D" id="3.40.50.800">
    <property type="entry name" value="Anticodon-binding domain"/>
    <property type="match status" value="1"/>
</dbReference>
<evidence type="ECO:0000256" key="3">
    <source>
        <dbReference type="ARBA" id="ARBA00022741"/>
    </source>
</evidence>
<evidence type="ECO:0000256" key="5">
    <source>
        <dbReference type="ARBA" id="ARBA00023146"/>
    </source>
</evidence>
<dbReference type="InterPro" id="IPR036047">
    <property type="entry name" value="F-box-like_dom_sf"/>
</dbReference>
<reference evidence="10 11" key="1">
    <citation type="submission" date="2021-03" db="EMBL/GenBank/DDBJ databases">
        <authorList>
            <person name="King G.J."/>
            <person name="Bancroft I."/>
            <person name="Baten A."/>
            <person name="Bloomfield J."/>
            <person name="Borpatragohain P."/>
            <person name="He Z."/>
            <person name="Irish N."/>
            <person name="Irwin J."/>
            <person name="Liu K."/>
            <person name="Mauleon R.P."/>
            <person name="Moore J."/>
            <person name="Morris R."/>
            <person name="Ostergaard L."/>
            <person name="Wang B."/>
            <person name="Wells R."/>
        </authorList>
    </citation>
    <scope>NUCLEOTIDE SEQUENCE [LARGE SCALE GENOMIC DNA]</scope>
    <source>
        <strain evidence="10">R-o-18</strain>
        <tissue evidence="10">Leaf</tissue>
    </source>
</reference>
<evidence type="ECO:0000256" key="2">
    <source>
        <dbReference type="ARBA" id="ARBA00022598"/>
    </source>
</evidence>
<keyword evidence="3" id="KW-0547">Nucleotide-binding</keyword>
<dbReference type="PROSITE" id="PS50181">
    <property type="entry name" value="FBOX"/>
    <property type="match status" value="1"/>
</dbReference>
<keyword evidence="4" id="KW-0067">ATP-binding</keyword>
<name>A0ABQ7MRL2_BRACM</name>
<evidence type="ECO:0000256" key="6">
    <source>
        <dbReference type="ARBA" id="ARBA00029731"/>
    </source>
</evidence>
<dbReference type="EMBL" id="JADBGQ010000004">
    <property type="protein sequence ID" value="KAG5400858.1"/>
    <property type="molecule type" value="Genomic_DNA"/>
</dbReference>
<gene>
    <name evidence="10" type="primary">A04p016540.1_BraROA</name>
    <name evidence="10" type="ORF">IGI04_015465</name>
</gene>
<proteinExistence type="predicted"/>
<dbReference type="InterPro" id="IPR001810">
    <property type="entry name" value="F-box_dom"/>
</dbReference>
<comment type="caution">
    <text evidence="10">The sequence shown here is derived from an EMBL/GenBank/DDBJ whole genome shotgun (WGS) entry which is preliminary data.</text>
</comment>
<dbReference type="SUPFAM" id="SSF52954">
    <property type="entry name" value="Class II aaRS ABD-related"/>
    <property type="match status" value="1"/>
</dbReference>
<dbReference type="Pfam" id="PF00646">
    <property type="entry name" value="F-box"/>
    <property type="match status" value="1"/>
</dbReference>
<evidence type="ECO:0000259" key="9">
    <source>
        <dbReference type="PROSITE" id="PS50862"/>
    </source>
</evidence>
<dbReference type="Gene3D" id="3.30.110.30">
    <property type="entry name" value="C-terminal domain of ProRS"/>
    <property type="match status" value="1"/>
</dbReference>
<dbReference type="CDD" id="cd00778">
    <property type="entry name" value="ProRS_core_arch_euk"/>
    <property type="match status" value="1"/>
</dbReference>
<dbReference type="PROSITE" id="PS50862">
    <property type="entry name" value="AA_TRNA_LIGASE_II"/>
    <property type="match status" value="1"/>
</dbReference>
<feature type="domain" description="Aminoacyl-transfer RNA synthetases class-II family profile" evidence="9">
    <location>
        <begin position="111"/>
        <end position="359"/>
    </location>
</feature>
<dbReference type="PRINTS" id="PR01046">
    <property type="entry name" value="TRNASYNTHPRO"/>
</dbReference>
<dbReference type="InterPro" id="IPR017449">
    <property type="entry name" value="Pro-tRNA_synth_II"/>
</dbReference>
<accession>A0ABQ7MRL2</accession>
<dbReference type="Pfam" id="PF00587">
    <property type="entry name" value="tRNA-synt_2b"/>
    <property type="match status" value="1"/>
</dbReference>
<evidence type="ECO:0000313" key="11">
    <source>
        <dbReference type="Proteomes" id="UP000823674"/>
    </source>
</evidence>
<protein>
    <recommendedName>
        <fullName evidence="1">proline--tRNA ligase</fullName>
        <ecNumber evidence="1">6.1.1.15</ecNumber>
    </recommendedName>
    <alternativeName>
        <fullName evidence="6">Prolyl-tRNA synthetase</fullName>
    </alternativeName>
</protein>
<dbReference type="Pfam" id="PF03129">
    <property type="entry name" value="HGTP_anticodon"/>
    <property type="match status" value="1"/>
</dbReference>
<dbReference type="InterPro" id="IPR016061">
    <property type="entry name" value="Pro-tRNA_ligase_II_C"/>
</dbReference>
<sequence>MEHSAADIQSSLPYLVLFLRYKLIVECLSGGEEDVGSSSSQSMVEKTLEVAKASVFGERKEKEMKKETRLGISAKKDEDFPSWYSQVCRFGELITLSDTKGLYILEPSATKIWNTLRSYMDAELEKLGGVEEKKFPMLIKRDSLEKEKDHIEGFKPEVAWVTRAGEHDLPTPYALRPTSETIIYPYFKNRIRTHRDLPMKVNQWVNVVRWEVSDPIPLIRGREFDWQEGHSAFATKEEADEEVLEVLNIYSRVYEDLLAVPVIKGRKSDKEKFAGADYTTRVEAFIPTTGRGVQAATSHCLGQNFAKMFEIAFEDKEVKRDKKGKIIKPLVWQNSWGVSTRSIGVMAMTHGDDKGLVLPPKVARYQVVVVPVPFKGADTKRISQECQAVKTTLQGAGVRAIVDERDNYACGWKYADWEMKGVRVVRRDTRVKMDVLRVDLVEKVKDLLEKVETWDEFKEALRQKKLVLAPWCDEVEVENDVKENTKGENEAGAKTLCTPFEQPELREDTLCFASGKPAKKWTYWGRKLRSEESVGSTCLLLSLPEDVFAVTSRFLSPSDICNLSLCCKSLCDLVDYSEKIWRVQCEVVKVLSLSEIVQWRTGISSYKALCRFLVEVIKPLVGVWVHQNPELGNVVYVMSGFLSVIGCRIIPQEVGSLGIQEGRLMWSPVFEIVSDFDGSTKFFLHGRGREGSCVYPGSVTGIIDKTCNVLSLEVEPSQEKKSGVPFQKLDDSDRRNLIESVTSHVGLLHESEPLNVKLFPTRREDEEGMLLERRTMLLKMHKFGKNWKHMNLEEDGLCYNPTQVDINEMGASPCVNLSSFLSAGDTFGLSLKASYTEMSSYKGWPRMDLDRFCLHKLPIKSPGDDQEYAGLWGGTFGWPPGRCNEDETRHAFYLLMLSYEESRKSNGKRLVGTKILEGTDYVEHPNGTAMFVVDIDDTPSLEPFPFDADGRDFEHSYKGKGISNGYGFRYPGSKPGSLYVISDDHLAFVWHGTKDVFTLKRLDLDQIMKKGFGLWVPPLPPVENFTYMETSYTNVFTKS</sequence>
<dbReference type="InterPro" id="IPR033721">
    <property type="entry name" value="ProRS_core_arch_euk"/>
</dbReference>
<dbReference type="EC" id="6.1.1.15" evidence="1"/>
<feature type="domain" description="F-box" evidence="8">
    <location>
        <begin position="537"/>
        <end position="584"/>
    </location>
</feature>
<keyword evidence="11" id="KW-1185">Reference proteome</keyword>
<evidence type="ECO:0000256" key="1">
    <source>
        <dbReference type="ARBA" id="ARBA00012831"/>
    </source>
</evidence>
<dbReference type="InterPro" id="IPR004154">
    <property type="entry name" value="Anticodon-bd"/>
</dbReference>
<keyword evidence="5" id="KW-0030">Aminoacyl-tRNA synthetase</keyword>
<dbReference type="Gene3D" id="3.30.930.10">
    <property type="entry name" value="Bira Bifunctional Protein, Domain 2"/>
    <property type="match status" value="1"/>
</dbReference>
<dbReference type="InterPro" id="IPR002316">
    <property type="entry name" value="Pro-tRNA-ligase_IIa"/>
</dbReference>
<dbReference type="SUPFAM" id="SSF64586">
    <property type="entry name" value="C-terminal domain of ProRS"/>
    <property type="match status" value="1"/>
</dbReference>
<dbReference type="Pfam" id="PF09180">
    <property type="entry name" value="ProRS-C_1"/>
    <property type="match status" value="1"/>
</dbReference>
<comment type="catalytic activity">
    <reaction evidence="7">
        <text>tRNA(Pro) + L-proline + ATP = L-prolyl-tRNA(Pro) + AMP + diphosphate</text>
        <dbReference type="Rhea" id="RHEA:14305"/>
        <dbReference type="Rhea" id="RHEA-COMP:9700"/>
        <dbReference type="Rhea" id="RHEA-COMP:9702"/>
        <dbReference type="ChEBI" id="CHEBI:30616"/>
        <dbReference type="ChEBI" id="CHEBI:33019"/>
        <dbReference type="ChEBI" id="CHEBI:60039"/>
        <dbReference type="ChEBI" id="CHEBI:78442"/>
        <dbReference type="ChEBI" id="CHEBI:78532"/>
        <dbReference type="ChEBI" id="CHEBI:456215"/>
        <dbReference type="EC" id="6.1.1.15"/>
    </reaction>
</comment>
<dbReference type="SMART" id="SM00946">
    <property type="entry name" value="ProRS-C_1"/>
    <property type="match status" value="1"/>
</dbReference>
<dbReference type="InterPro" id="IPR036621">
    <property type="entry name" value="Anticodon-bd_dom_sf"/>
</dbReference>
<dbReference type="PANTHER" id="PTHR31370:SF2">
    <property type="entry name" value="OS08G0105100 PROTEIN"/>
    <property type="match status" value="1"/>
</dbReference>
<keyword evidence="2" id="KW-0436">Ligase</keyword>
<dbReference type="SUPFAM" id="SSF81383">
    <property type="entry name" value="F-box domain"/>
    <property type="match status" value="1"/>
</dbReference>
<dbReference type="Proteomes" id="UP000823674">
    <property type="component" value="Chromosome A04"/>
</dbReference>